<dbReference type="Proteomes" id="UP000001816">
    <property type="component" value="Chromosome"/>
</dbReference>
<dbReference type="BioCyc" id="CAULO:CC2519-MONOMER"/>
<sequence length="168" mass="17187">MRAVERGTSHGASAVRRCLGSGGVREARGVDGGFQGDDRGVHPVVGVRAGHLLGGGGRQSLAQVTQGARRRDQDHLVDAVVRDHRINALGDIVQKGLFGAVVSVAAVGDVAGRAVVVVLLDVRKPLGAVMQRSVDATLLQQSRAAAVGDNDQGDGVGVHGRLLAGSRA</sequence>
<keyword evidence="2" id="KW-1185">Reference proteome</keyword>
<dbReference type="AlphaFoldDB" id="Q9A5D1"/>
<dbReference type="PIR" id="F87561">
    <property type="entry name" value="F87561"/>
</dbReference>
<dbReference type="EnsemblBacteria" id="AAK24490">
    <property type="protein sequence ID" value="AAK24490"/>
    <property type="gene ID" value="CC_2519"/>
</dbReference>
<evidence type="ECO:0000313" key="1">
    <source>
        <dbReference type="EMBL" id="AAK24490.1"/>
    </source>
</evidence>
<evidence type="ECO:0000313" key="2">
    <source>
        <dbReference type="Proteomes" id="UP000001816"/>
    </source>
</evidence>
<accession>Q9A5D1</accession>
<protein>
    <submittedName>
        <fullName evidence="1">Uncharacterized protein</fullName>
    </submittedName>
</protein>
<reference evidence="1 2" key="1">
    <citation type="journal article" date="2001" name="Proc. Natl. Acad. Sci. U.S.A.">
        <title>Complete genome sequence of Caulobacter crescentus.</title>
        <authorList>
            <person name="Nierman W.C."/>
            <person name="Feldblyum T.V."/>
            <person name="Laub M.T."/>
            <person name="Paulsen I.T."/>
            <person name="Nelson K.E."/>
            <person name="Eisen J.A."/>
            <person name="Heidelberg J.F."/>
            <person name="Alley M.R."/>
            <person name="Ohta N."/>
            <person name="Maddock J.R."/>
            <person name="Potocka I."/>
            <person name="Nelson W.C."/>
            <person name="Newton A."/>
            <person name="Stephens C."/>
            <person name="Phadke N.D."/>
            <person name="Ely B."/>
            <person name="DeBoy R.T."/>
            <person name="Dodson R.J."/>
            <person name="Durkin A.S."/>
            <person name="Gwinn M.L."/>
            <person name="Haft D.H."/>
            <person name="Kolonay J.F."/>
            <person name="Smit J."/>
            <person name="Craven M.B."/>
            <person name="Khouri H."/>
            <person name="Shetty J."/>
            <person name="Berry K."/>
            <person name="Utterback T."/>
            <person name="Tran K."/>
            <person name="Wolf A."/>
            <person name="Vamathevan J."/>
            <person name="Ermolaeva M."/>
            <person name="White O."/>
            <person name="Salzberg S.L."/>
            <person name="Venter J.C."/>
            <person name="Shapiro L."/>
            <person name="Fraser C.M."/>
        </authorList>
    </citation>
    <scope>NUCLEOTIDE SEQUENCE [LARGE SCALE GENOMIC DNA]</scope>
    <source>
        <strain evidence="2">ATCC 19089 / CB15</strain>
    </source>
</reference>
<dbReference type="HOGENOM" id="CLU_1583549_0_0_5"/>
<organism evidence="1 2">
    <name type="scientific">Caulobacter vibrioides (strain ATCC 19089 / CIP 103742 / CB 15)</name>
    <name type="common">Caulobacter crescentus</name>
    <dbReference type="NCBI Taxonomy" id="190650"/>
    <lineage>
        <taxon>Bacteria</taxon>
        <taxon>Pseudomonadati</taxon>
        <taxon>Pseudomonadota</taxon>
        <taxon>Alphaproteobacteria</taxon>
        <taxon>Caulobacterales</taxon>
        <taxon>Caulobacteraceae</taxon>
        <taxon>Caulobacter</taxon>
    </lineage>
</organism>
<proteinExistence type="predicted"/>
<dbReference type="EMBL" id="AE005673">
    <property type="protein sequence ID" value="AAK24490.1"/>
    <property type="molecule type" value="Genomic_DNA"/>
</dbReference>
<dbReference type="KEGG" id="ccr:CC_2519"/>
<name>Q9A5D1_CAUVC</name>
<gene>
    <name evidence="1" type="ordered locus">CC_2519</name>
</gene>